<feature type="region of interest" description="Disordered" evidence="1">
    <location>
        <begin position="1"/>
        <end position="40"/>
    </location>
</feature>
<feature type="region of interest" description="Disordered" evidence="1">
    <location>
        <begin position="63"/>
        <end position="99"/>
    </location>
</feature>
<name>A0A8T0LAU5_PHAAN</name>
<reference evidence="2 3" key="1">
    <citation type="submission" date="2020-05" db="EMBL/GenBank/DDBJ databases">
        <title>Vigna angularis (adzuki bean) Var. LongXiaoDou No. 4 denovo assembly.</title>
        <authorList>
            <person name="Xiang H."/>
        </authorList>
    </citation>
    <scope>NUCLEOTIDE SEQUENCE [LARGE SCALE GENOMIC DNA]</scope>
    <source>
        <tissue evidence="2">Leaf</tissue>
    </source>
</reference>
<protein>
    <submittedName>
        <fullName evidence="2">Uncharacterized protein</fullName>
    </submittedName>
</protein>
<gene>
    <name evidence="2" type="ORF">HKW66_Vig0035140</name>
</gene>
<feature type="compositionally biased region" description="Basic and acidic residues" evidence="1">
    <location>
        <begin position="75"/>
        <end position="99"/>
    </location>
</feature>
<evidence type="ECO:0000256" key="1">
    <source>
        <dbReference type="SAM" id="MobiDB-lite"/>
    </source>
</evidence>
<feature type="compositionally biased region" description="Polar residues" evidence="1">
    <location>
        <begin position="1"/>
        <end position="17"/>
    </location>
</feature>
<organism evidence="2 3">
    <name type="scientific">Phaseolus angularis</name>
    <name type="common">Azuki bean</name>
    <name type="synonym">Vigna angularis</name>
    <dbReference type="NCBI Taxonomy" id="3914"/>
    <lineage>
        <taxon>Eukaryota</taxon>
        <taxon>Viridiplantae</taxon>
        <taxon>Streptophyta</taxon>
        <taxon>Embryophyta</taxon>
        <taxon>Tracheophyta</taxon>
        <taxon>Spermatophyta</taxon>
        <taxon>Magnoliopsida</taxon>
        <taxon>eudicotyledons</taxon>
        <taxon>Gunneridae</taxon>
        <taxon>Pentapetalae</taxon>
        <taxon>rosids</taxon>
        <taxon>fabids</taxon>
        <taxon>Fabales</taxon>
        <taxon>Fabaceae</taxon>
        <taxon>Papilionoideae</taxon>
        <taxon>50 kb inversion clade</taxon>
        <taxon>NPAAA clade</taxon>
        <taxon>indigoferoid/millettioid clade</taxon>
        <taxon>Phaseoleae</taxon>
        <taxon>Vigna</taxon>
    </lineage>
</organism>
<dbReference type="Proteomes" id="UP000743370">
    <property type="component" value="Unassembled WGS sequence"/>
</dbReference>
<dbReference type="EMBL" id="JABFOF010000001">
    <property type="protein sequence ID" value="KAG2408692.1"/>
    <property type="molecule type" value="Genomic_DNA"/>
</dbReference>
<evidence type="ECO:0000313" key="3">
    <source>
        <dbReference type="Proteomes" id="UP000743370"/>
    </source>
</evidence>
<accession>A0A8T0LAU5</accession>
<proteinExistence type="predicted"/>
<sequence length="99" mass="11454">MENRLQPSRVQLEQNLVSSHCPSSKRHRSSSRCSEPEPVDEKHGLIVRLKILAHIALLCFSHPRKRSFGSGGSDRVWEAERGRRGSERESKWDRYSVEE</sequence>
<evidence type="ECO:0000313" key="2">
    <source>
        <dbReference type="EMBL" id="KAG2408692.1"/>
    </source>
</evidence>
<comment type="caution">
    <text evidence="2">The sequence shown here is derived from an EMBL/GenBank/DDBJ whole genome shotgun (WGS) entry which is preliminary data.</text>
</comment>
<dbReference type="AlphaFoldDB" id="A0A8T0LAU5"/>